<dbReference type="PANTHER" id="PTHR42783:SF3">
    <property type="entry name" value="GLUTAMATE SYNTHASE [NADPH] SMALL CHAIN-RELATED"/>
    <property type="match status" value="1"/>
</dbReference>
<evidence type="ECO:0000313" key="2">
    <source>
        <dbReference type="EMBL" id="TVM17868.1"/>
    </source>
</evidence>
<keyword evidence="2" id="KW-0560">Oxidoreductase</keyword>
<dbReference type="Pfam" id="PF14691">
    <property type="entry name" value="Fer4_20"/>
    <property type="match status" value="1"/>
</dbReference>
<dbReference type="NCBIfam" id="TIGR01316">
    <property type="entry name" value="gltA"/>
    <property type="match status" value="1"/>
</dbReference>
<reference evidence="2 3" key="1">
    <citation type="submission" date="2018-06" db="EMBL/GenBank/DDBJ databases">
        <title>Complete genome of Desulfovibrio indonesiensis P37SLT.</title>
        <authorList>
            <person name="Crispim J.S."/>
            <person name="Vidigal P.M.P."/>
            <person name="Silva L.C.F."/>
            <person name="Laguardia C.N."/>
            <person name="Araujo L.C."/>
            <person name="Dias R.S."/>
            <person name="Sousa M.P."/>
            <person name="Paula S.O."/>
            <person name="Silva C."/>
        </authorList>
    </citation>
    <scope>NUCLEOTIDE SEQUENCE [LARGE SCALE GENOMIC DNA]</scope>
    <source>
        <strain evidence="2 3">P37SLT</strain>
    </source>
</reference>
<dbReference type="InterPro" id="IPR036188">
    <property type="entry name" value="FAD/NAD-bd_sf"/>
</dbReference>
<dbReference type="PRINTS" id="PR00419">
    <property type="entry name" value="ADXRDTASE"/>
</dbReference>
<dbReference type="Pfam" id="PF00175">
    <property type="entry name" value="NAD_binding_1"/>
    <property type="match status" value="1"/>
</dbReference>
<sequence>MSNTILEKEQLIPDQTSKLVIDAPEIAAKAEPGNFVILRVDPRGERIPLTIADTDKKKGTITIVYLVLGKTTAMLEELKEGDTILDLCGPLGKATHIEKEGTVICVGGGTGIAAMHHIAKGHHEAGNRVVAIIGARTRDLLLFEDELMKFADEVLVSTDDGSYGHKGLVTELLEQRLQEDESVFEVVAVGPVPMMAAVARTTEKYDVKTTVSLNSIMVDGIGMCGACRVTVGGETRFACVDGPEFDGHQVDFVELSNRLRYFKELECVSYDEFKECRCAEKEGKKKKAKKLSIPRVPMPHQPASQRITNFDEVALGYSMDMAVKEAQRCMQCKKPKCVQGCPVEVNIPDFISALVERDVEKAYKVIKATNSLPAVCGRVCPQESQCEGACILGIKDEPVAIGRLERFVADEFFHRDACDLISDKPECPLIDEEKKVACIGSGPSSLTVAGYMASRGCKVTVFEALHELGGVLVYGIPEFRLPKSKIVGKEVNALSDLQVDFKLNAVAGKTFSIQELFDQGYKSVFIGVGAGLPKFLNIPGENLSGVFSANEYLTRVNLGRAYSFPDYDTPIVRGKKVTVYGGGNVAMDAARTAVRLGAESVHIVYRRTQDAMPARLEEVEHAVEEGVIMECLAAPLEFLPGEDGNLGAVRLQRMELGKPDESGRRSPKPIEGDIYELPTDIAVIAVGTRSNPVLLENEPALELNKWGYIEVDEETGETSIPNVYAGGDIVTGAATVILAMGAGRTAAKEMARRLGCE</sequence>
<dbReference type="PANTHER" id="PTHR42783">
    <property type="entry name" value="GLUTAMATE SYNTHASE [NADPH] SMALL CHAIN"/>
    <property type="match status" value="1"/>
</dbReference>
<dbReference type="EC" id="1.4.1.13" evidence="2"/>
<dbReference type="InterPro" id="IPR023753">
    <property type="entry name" value="FAD/NAD-binding_dom"/>
</dbReference>
<organism evidence="2 3">
    <name type="scientific">Oceanidesulfovibrio indonesiensis</name>
    <dbReference type="NCBI Taxonomy" id="54767"/>
    <lineage>
        <taxon>Bacteria</taxon>
        <taxon>Pseudomonadati</taxon>
        <taxon>Thermodesulfobacteriota</taxon>
        <taxon>Desulfovibrionia</taxon>
        <taxon>Desulfovibrionales</taxon>
        <taxon>Desulfovibrionaceae</taxon>
        <taxon>Oceanidesulfovibrio</taxon>
    </lineage>
</organism>
<dbReference type="SUPFAM" id="SSF51971">
    <property type="entry name" value="Nucleotide-binding domain"/>
    <property type="match status" value="2"/>
</dbReference>
<name>A0A7M3MFH1_9BACT</name>
<evidence type="ECO:0000259" key="1">
    <source>
        <dbReference type="PROSITE" id="PS51384"/>
    </source>
</evidence>
<dbReference type="Gene3D" id="3.40.50.80">
    <property type="entry name" value="Nucleotide-binding domain of ferredoxin-NADP reductase (FNR) module"/>
    <property type="match status" value="1"/>
</dbReference>
<dbReference type="InterPro" id="IPR028261">
    <property type="entry name" value="DPD_II"/>
</dbReference>
<dbReference type="InterPro" id="IPR017938">
    <property type="entry name" value="Riboflavin_synthase-like_b-brl"/>
</dbReference>
<dbReference type="InterPro" id="IPR019480">
    <property type="entry name" value="Dihydroorotate_DH_Fe-S-bd"/>
</dbReference>
<dbReference type="SUPFAM" id="SSF63380">
    <property type="entry name" value="Riboflavin synthase domain-like"/>
    <property type="match status" value="1"/>
</dbReference>
<dbReference type="InterPro" id="IPR001433">
    <property type="entry name" value="OxRdtase_FAD/NAD-bd"/>
</dbReference>
<dbReference type="AlphaFoldDB" id="A0A7M3MFH1"/>
<dbReference type="EMBL" id="QMIE01000005">
    <property type="protein sequence ID" value="TVM17868.1"/>
    <property type="molecule type" value="Genomic_DNA"/>
</dbReference>
<dbReference type="Proteomes" id="UP000448292">
    <property type="component" value="Unassembled WGS sequence"/>
</dbReference>
<comment type="caution">
    <text evidence="2">The sequence shown here is derived from an EMBL/GenBank/DDBJ whole genome shotgun (WGS) entry which is preliminary data.</text>
</comment>
<dbReference type="NCBIfam" id="NF004862">
    <property type="entry name" value="PRK06222.1"/>
    <property type="match status" value="1"/>
</dbReference>
<dbReference type="SUPFAM" id="SSF52343">
    <property type="entry name" value="Ferredoxin reductase-like, C-terminal NADP-linked domain"/>
    <property type="match status" value="1"/>
</dbReference>
<gene>
    <name evidence="2" type="primary">gltA</name>
    <name evidence="2" type="ORF">DPQ33_07080</name>
</gene>
<feature type="domain" description="FAD-binding FR-type" evidence="1">
    <location>
        <begin position="1"/>
        <end position="97"/>
    </location>
</feature>
<protein>
    <submittedName>
        <fullName evidence="2">Glutamate synthase (NADPH), homotetrameric</fullName>
        <ecNumber evidence="2">1.4.1.13</ecNumber>
    </submittedName>
</protein>
<evidence type="ECO:0000313" key="3">
    <source>
        <dbReference type="Proteomes" id="UP000448292"/>
    </source>
</evidence>
<dbReference type="InterPro" id="IPR017927">
    <property type="entry name" value="FAD-bd_FR_type"/>
</dbReference>
<dbReference type="SUPFAM" id="SSF46548">
    <property type="entry name" value="alpha-helical ferredoxin"/>
    <property type="match status" value="1"/>
</dbReference>
<dbReference type="CDD" id="cd06219">
    <property type="entry name" value="DHOD_e_trans_like1"/>
    <property type="match status" value="1"/>
</dbReference>
<dbReference type="GO" id="GO:0051536">
    <property type="term" value="F:iron-sulfur cluster binding"/>
    <property type="evidence" value="ECO:0007669"/>
    <property type="project" value="InterPro"/>
</dbReference>
<dbReference type="PROSITE" id="PS51384">
    <property type="entry name" value="FAD_FR"/>
    <property type="match status" value="1"/>
</dbReference>
<dbReference type="Pfam" id="PF10418">
    <property type="entry name" value="DHODB_Fe-S_bind"/>
    <property type="match status" value="1"/>
</dbReference>
<dbReference type="Gene3D" id="1.10.1060.10">
    <property type="entry name" value="Alpha-helical ferredoxin"/>
    <property type="match status" value="1"/>
</dbReference>
<dbReference type="Gene3D" id="3.50.50.60">
    <property type="entry name" value="FAD/NAD(P)-binding domain"/>
    <property type="match status" value="2"/>
</dbReference>
<dbReference type="InterPro" id="IPR039261">
    <property type="entry name" value="FNR_nucleotide-bd"/>
</dbReference>
<dbReference type="InterPro" id="IPR009051">
    <property type="entry name" value="Helical_ferredxn"/>
</dbReference>
<dbReference type="GO" id="GO:0004355">
    <property type="term" value="F:glutamate synthase (NADPH) activity"/>
    <property type="evidence" value="ECO:0007669"/>
    <property type="project" value="UniProtKB-EC"/>
</dbReference>
<proteinExistence type="predicted"/>
<dbReference type="OrthoDB" id="9803192at2"/>
<accession>A0A7M3MFH1</accession>
<dbReference type="Pfam" id="PF07992">
    <property type="entry name" value="Pyr_redox_2"/>
    <property type="match status" value="1"/>
</dbReference>
<keyword evidence="3" id="KW-1185">Reference proteome</keyword>
<dbReference type="InterPro" id="IPR006004">
    <property type="entry name" value="SudA-like"/>
</dbReference>
<dbReference type="Gene3D" id="2.40.30.10">
    <property type="entry name" value="Translation factors"/>
    <property type="match status" value="1"/>
</dbReference>